<proteinExistence type="predicted"/>
<dbReference type="EMBL" id="LR792683">
    <property type="protein sequence ID" value="CAB3390274.1"/>
    <property type="molecule type" value="Genomic_DNA"/>
</dbReference>
<name>A0A6F9DZB5_9BACL</name>
<reference evidence="1 2" key="1">
    <citation type="submission" date="2020-04" db="EMBL/GenBank/DDBJ databases">
        <authorList>
            <person name="Hogendoorn C."/>
        </authorList>
    </citation>
    <scope>NUCLEOTIDE SEQUENCE [LARGE SCALE GENOMIC DNA]</scope>
    <source>
        <strain evidence="1">COOX1</strain>
    </source>
</reference>
<dbReference type="Proteomes" id="UP000502196">
    <property type="component" value="Chromosome"/>
</dbReference>
<organism evidence="1 2">
    <name type="scientific">Kyrpidia spormannii</name>
    <dbReference type="NCBI Taxonomy" id="2055160"/>
    <lineage>
        <taxon>Bacteria</taxon>
        <taxon>Bacillati</taxon>
        <taxon>Bacillota</taxon>
        <taxon>Bacilli</taxon>
        <taxon>Bacillales</taxon>
        <taxon>Alicyclobacillaceae</taxon>
        <taxon>Kyrpidia</taxon>
    </lineage>
</organism>
<gene>
    <name evidence="1" type="ORF">COOX1_0326</name>
</gene>
<evidence type="ECO:0000313" key="2">
    <source>
        <dbReference type="Proteomes" id="UP000502196"/>
    </source>
</evidence>
<evidence type="ECO:0000313" key="1">
    <source>
        <dbReference type="EMBL" id="CAB3390274.1"/>
    </source>
</evidence>
<protein>
    <submittedName>
        <fullName evidence="1">Uncharacterized protein</fullName>
    </submittedName>
</protein>
<accession>A0A6F9DZB5</accession>
<dbReference type="AlphaFoldDB" id="A0A6F9DZB5"/>
<sequence length="68" mass="7224">MTSTGKLRYFLLDGRGFGEGRQSAVTEWITTHCKLVPGSEWGASASSPASAGTNMRPGGVELYEYVGP</sequence>